<dbReference type="AlphaFoldDB" id="A0A5M6ZNG0"/>
<sequence length="131" mass="14647">MAGQGRVMGVGGVFVKSADPEATRRWYAQALGLERNEYGEFDFRHTASAEAWRDGARTIFARFNADTTYFDPSPHPVMINLMVDDLDAVMARLASHGVALIGEPEDYPYGRFAWVMDPDGVKIELWQPVHA</sequence>
<gene>
    <name evidence="2" type="ORF">F1654_04450</name>
</gene>
<keyword evidence="3" id="KW-1185">Reference proteome</keyword>
<dbReference type="InterPro" id="IPR052164">
    <property type="entry name" value="Anthracycline_SecMetBiosynth"/>
</dbReference>
<dbReference type="Pfam" id="PF00903">
    <property type="entry name" value="Glyoxalase"/>
    <property type="match status" value="1"/>
</dbReference>
<feature type="domain" description="VOC" evidence="1">
    <location>
        <begin position="9"/>
        <end position="128"/>
    </location>
</feature>
<dbReference type="PANTHER" id="PTHR33993:SF5">
    <property type="entry name" value="GLYOXALASE"/>
    <property type="match status" value="1"/>
</dbReference>
<accession>A0A5M6ZNG0</accession>
<reference evidence="2 3" key="1">
    <citation type="submission" date="2019-09" db="EMBL/GenBank/DDBJ databases">
        <authorList>
            <person name="Kevbrin V."/>
            <person name="Grouzdev D.S."/>
        </authorList>
    </citation>
    <scope>NUCLEOTIDE SEQUENCE [LARGE SCALE GENOMIC DNA]</scope>
    <source>
        <strain evidence="2 3">G-192</strain>
    </source>
</reference>
<protein>
    <submittedName>
        <fullName evidence="2">VOC family protein</fullName>
    </submittedName>
</protein>
<evidence type="ECO:0000313" key="2">
    <source>
        <dbReference type="EMBL" id="KAA5805237.1"/>
    </source>
</evidence>
<dbReference type="InterPro" id="IPR029068">
    <property type="entry name" value="Glyas_Bleomycin-R_OHBP_Dase"/>
</dbReference>
<dbReference type="RefSeq" id="WP_150022268.1">
    <property type="nucleotide sequence ID" value="NZ_VWOJ01000001.1"/>
</dbReference>
<dbReference type="EMBL" id="VWOJ01000001">
    <property type="protein sequence ID" value="KAA5805237.1"/>
    <property type="molecule type" value="Genomic_DNA"/>
</dbReference>
<comment type="caution">
    <text evidence="2">The sequence shown here is derived from an EMBL/GenBank/DDBJ whole genome shotgun (WGS) entry which is preliminary data.</text>
</comment>
<name>A0A5M6ZNG0_9PROT</name>
<dbReference type="SUPFAM" id="SSF54593">
    <property type="entry name" value="Glyoxalase/Bleomycin resistance protein/Dihydroxybiphenyl dioxygenase"/>
    <property type="match status" value="1"/>
</dbReference>
<dbReference type="Gene3D" id="3.10.180.10">
    <property type="entry name" value="2,3-Dihydroxybiphenyl 1,2-Dioxygenase, domain 1"/>
    <property type="match status" value="1"/>
</dbReference>
<dbReference type="InterPro" id="IPR004360">
    <property type="entry name" value="Glyas_Fos-R_dOase_dom"/>
</dbReference>
<dbReference type="InterPro" id="IPR037523">
    <property type="entry name" value="VOC_core"/>
</dbReference>
<proteinExistence type="predicted"/>
<evidence type="ECO:0000313" key="3">
    <source>
        <dbReference type="Proteomes" id="UP000325122"/>
    </source>
</evidence>
<organism evidence="2 3">
    <name type="scientific">Alkalicaulis satelles</name>
    <dbReference type="NCBI Taxonomy" id="2609175"/>
    <lineage>
        <taxon>Bacteria</taxon>
        <taxon>Pseudomonadati</taxon>
        <taxon>Pseudomonadota</taxon>
        <taxon>Alphaproteobacteria</taxon>
        <taxon>Maricaulales</taxon>
        <taxon>Maricaulaceae</taxon>
        <taxon>Alkalicaulis</taxon>
    </lineage>
</organism>
<dbReference type="PROSITE" id="PS51819">
    <property type="entry name" value="VOC"/>
    <property type="match status" value="1"/>
</dbReference>
<dbReference type="Proteomes" id="UP000325122">
    <property type="component" value="Unassembled WGS sequence"/>
</dbReference>
<evidence type="ECO:0000259" key="1">
    <source>
        <dbReference type="PROSITE" id="PS51819"/>
    </source>
</evidence>
<dbReference type="PANTHER" id="PTHR33993">
    <property type="entry name" value="GLYOXALASE-RELATED"/>
    <property type="match status" value="1"/>
</dbReference>